<reference evidence="6" key="1">
    <citation type="submission" date="2018-06" db="EMBL/GenBank/DDBJ databases">
        <title>Draft genome sequence of Methanothermobacter thermautotrophicus Strain WHS, a thermophilic, hydrogenotrophic methanogen isolated from Washburn Hot Springs in Yellowstone National Park, USA.</title>
        <authorList>
            <person name="Mckay L.J."/>
            <person name="Klingelsmith K."/>
            <person name="Inskeep W.P."/>
            <person name="Fields M.W."/>
        </authorList>
    </citation>
    <scope>NUCLEOTIDE SEQUENCE</scope>
    <source>
        <strain evidence="6">WHS</strain>
    </source>
</reference>
<keyword evidence="4" id="KW-0378">Hydrolase</keyword>
<keyword evidence="1" id="KW-0597">Phosphoprotein</keyword>
<dbReference type="Gene3D" id="1.20.120.580">
    <property type="entry name" value="bsu32300-like"/>
    <property type="match status" value="1"/>
</dbReference>
<organism evidence="6 7">
    <name type="scientific">Methanothermobacter thermautotrophicus</name>
    <name type="common">Methanobacterium thermoformicicum</name>
    <dbReference type="NCBI Taxonomy" id="145262"/>
    <lineage>
        <taxon>Archaea</taxon>
        <taxon>Methanobacteriati</taxon>
        <taxon>Methanobacteriota</taxon>
        <taxon>Methanomada group</taxon>
        <taxon>Methanobacteria</taxon>
        <taxon>Methanobacteriales</taxon>
        <taxon>Methanobacteriaceae</taxon>
        <taxon>Methanothermobacter</taxon>
    </lineage>
</organism>
<protein>
    <submittedName>
        <fullName evidence="6">DUF86 domain-containing protein</fullName>
    </submittedName>
</protein>
<dbReference type="PANTHER" id="PTHR33397:SF5">
    <property type="entry name" value="RNASE YUTE-RELATED"/>
    <property type="match status" value="1"/>
</dbReference>
<dbReference type="Pfam" id="PF01934">
    <property type="entry name" value="HepT-like"/>
    <property type="match status" value="1"/>
</dbReference>
<evidence type="ECO:0000256" key="2">
    <source>
        <dbReference type="ARBA" id="ARBA00022649"/>
    </source>
</evidence>
<dbReference type="InterPro" id="IPR008201">
    <property type="entry name" value="HepT-like"/>
</dbReference>
<dbReference type="Proteomes" id="UP000646659">
    <property type="component" value="Unassembled WGS sequence"/>
</dbReference>
<name>A0A842YSM3_METTF</name>
<proteinExistence type="inferred from homology"/>
<dbReference type="GO" id="GO:0004540">
    <property type="term" value="F:RNA nuclease activity"/>
    <property type="evidence" value="ECO:0007669"/>
    <property type="project" value="InterPro"/>
</dbReference>
<comment type="caution">
    <text evidence="6">The sequence shown here is derived from an EMBL/GenBank/DDBJ whole genome shotgun (WGS) entry which is preliminary data.</text>
</comment>
<keyword evidence="2" id="KW-1277">Toxin-antitoxin system</keyword>
<sequence>MVRKTIIRTKLKEIEESVKLVEENTPETFKEFSGLGLVKDGIYKRLEFSIENIFDICSILNSDLKLGVPGEEEDVFENLLRDNIISNEMGEKLRAMKAFRNILVHRYGKIDDEIAFNILKKHLPDFYDFMEKIEELLKKF</sequence>
<keyword evidence="3" id="KW-0540">Nuclease</keyword>
<evidence type="ECO:0000256" key="3">
    <source>
        <dbReference type="ARBA" id="ARBA00022722"/>
    </source>
</evidence>
<accession>A0A842YSM3</accession>
<gene>
    <name evidence="6" type="ORF">DNK57_08855</name>
</gene>
<dbReference type="InterPro" id="IPR052379">
    <property type="entry name" value="Type_VII_TA_RNase"/>
</dbReference>
<evidence type="ECO:0000256" key="4">
    <source>
        <dbReference type="ARBA" id="ARBA00022801"/>
    </source>
</evidence>
<evidence type="ECO:0000256" key="1">
    <source>
        <dbReference type="ARBA" id="ARBA00022553"/>
    </source>
</evidence>
<dbReference type="PANTHER" id="PTHR33397">
    <property type="entry name" value="UPF0331 PROTEIN YUTE"/>
    <property type="match status" value="1"/>
</dbReference>
<dbReference type="SUPFAM" id="SSF81593">
    <property type="entry name" value="Nucleotidyltransferase substrate binding subunit/domain"/>
    <property type="match status" value="1"/>
</dbReference>
<comment type="similarity">
    <text evidence="5">Belongs to the HepT RNase toxin family.</text>
</comment>
<dbReference type="GO" id="GO:0110001">
    <property type="term" value="C:toxin-antitoxin complex"/>
    <property type="evidence" value="ECO:0007669"/>
    <property type="project" value="InterPro"/>
</dbReference>
<dbReference type="EMBL" id="QKOF01000007">
    <property type="protein sequence ID" value="MBE2900893.1"/>
    <property type="molecule type" value="Genomic_DNA"/>
</dbReference>
<evidence type="ECO:0000313" key="7">
    <source>
        <dbReference type="Proteomes" id="UP000646659"/>
    </source>
</evidence>
<dbReference type="RefSeq" id="WP_192962592.1">
    <property type="nucleotide sequence ID" value="NZ_QKOF01000007.1"/>
</dbReference>
<evidence type="ECO:0000313" key="6">
    <source>
        <dbReference type="EMBL" id="MBE2900893.1"/>
    </source>
</evidence>
<dbReference type="InterPro" id="IPR037038">
    <property type="entry name" value="HepT-like_sf"/>
</dbReference>
<dbReference type="GO" id="GO:0016787">
    <property type="term" value="F:hydrolase activity"/>
    <property type="evidence" value="ECO:0007669"/>
    <property type="project" value="UniProtKB-KW"/>
</dbReference>
<evidence type="ECO:0000256" key="5">
    <source>
        <dbReference type="ARBA" id="ARBA00024207"/>
    </source>
</evidence>
<dbReference type="OrthoDB" id="67961at2157"/>
<dbReference type="AlphaFoldDB" id="A0A842YSM3"/>
<dbReference type="NCBIfam" id="NF047751">
    <property type="entry name" value="HepT_toxin"/>
    <property type="match status" value="1"/>
</dbReference>